<evidence type="ECO:0000256" key="5">
    <source>
        <dbReference type="ARBA" id="ARBA00022777"/>
    </source>
</evidence>
<evidence type="ECO:0000259" key="7">
    <source>
        <dbReference type="PROSITE" id="PS50109"/>
    </source>
</evidence>
<keyword evidence="9" id="KW-1185">Reference proteome</keyword>
<dbReference type="CDD" id="cd00082">
    <property type="entry name" value="HisKA"/>
    <property type="match status" value="1"/>
</dbReference>
<dbReference type="Gene3D" id="3.30.450.20">
    <property type="entry name" value="PAS domain"/>
    <property type="match status" value="1"/>
</dbReference>
<dbReference type="InterPro" id="IPR003594">
    <property type="entry name" value="HATPase_dom"/>
</dbReference>
<evidence type="ECO:0000256" key="4">
    <source>
        <dbReference type="ARBA" id="ARBA00022679"/>
    </source>
</evidence>
<dbReference type="Gene3D" id="3.30.565.10">
    <property type="entry name" value="Histidine kinase-like ATPase, C-terminal domain"/>
    <property type="match status" value="1"/>
</dbReference>
<keyword evidence="6" id="KW-1133">Transmembrane helix</keyword>
<feature type="transmembrane region" description="Helical" evidence="6">
    <location>
        <begin position="14"/>
        <end position="33"/>
    </location>
</feature>
<name>A0A2W2ALP9_9HYPH</name>
<proteinExistence type="predicted"/>
<protein>
    <recommendedName>
        <fullName evidence="2">histidine kinase</fullName>
        <ecNumber evidence="2">2.7.13.3</ecNumber>
    </recommendedName>
</protein>
<dbReference type="EMBL" id="QKVK01000005">
    <property type="protein sequence ID" value="PZF76475.1"/>
    <property type="molecule type" value="Genomic_DNA"/>
</dbReference>
<dbReference type="SUPFAM" id="SSF55874">
    <property type="entry name" value="ATPase domain of HSP90 chaperone/DNA topoisomerase II/histidine kinase"/>
    <property type="match status" value="1"/>
</dbReference>
<feature type="domain" description="Histidine kinase" evidence="7">
    <location>
        <begin position="558"/>
        <end position="775"/>
    </location>
</feature>
<dbReference type="InterPro" id="IPR004358">
    <property type="entry name" value="Sig_transdc_His_kin-like_C"/>
</dbReference>
<dbReference type="InterPro" id="IPR035965">
    <property type="entry name" value="PAS-like_dom_sf"/>
</dbReference>
<comment type="catalytic activity">
    <reaction evidence="1">
        <text>ATP + protein L-histidine = ADP + protein N-phospho-L-histidine.</text>
        <dbReference type="EC" id="2.7.13.3"/>
    </reaction>
</comment>
<dbReference type="RefSeq" id="WP_111198711.1">
    <property type="nucleotide sequence ID" value="NZ_QKVK01000005.1"/>
</dbReference>
<dbReference type="PANTHER" id="PTHR43047">
    <property type="entry name" value="TWO-COMPONENT HISTIDINE PROTEIN KINASE"/>
    <property type="match status" value="1"/>
</dbReference>
<dbReference type="InterPro" id="IPR036097">
    <property type="entry name" value="HisK_dim/P_sf"/>
</dbReference>
<dbReference type="Gene3D" id="1.10.287.130">
    <property type="match status" value="1"/>
</dbReference>
<evidence type="ECO:0000256" key="3">
    <source>
        <dbReference type="ARBA" id="ARBA00022553"/>
    </source>
</evidence>
<dbReference type="Proteomes" id="UP000248795">
    <property type="component" value="Unassembled WGS sequence"/>
</dbReference>
<dbReference type="GO" id="GO:0005886">
    <property type="term" value="C:plasma membrane"/>
    <property type="evidence" value="ECO:0007669"/>
    <property type="project" value="TreeGrafter"/>
</dbReference>
<sequence>MDAGFGSSLAGDGVALIAVLAAAGIFVLSRRLLRRWGGTSDRQRIADLEARLNEAETAIAAEAHVLVIWRGKQALPDRVLGSMHGAATLPETPAALIDFPAWLDRDSASALADCLHDLRQDGTPFNIAIKSLSDELLEADGRTAGGLATLRFRPLAGERRKIADLAHEAHRLGKQVERLSAVLDAAPLPVWLRGTEGKLLWVNQCYAAAVDAQDPDLVVAQGTELAGRAAMDRTAASATTGCLGRIHAVVQGSMRALDVFEVPVTGGTAGFAIDMTVLENAEKELDRHIKAHTSTLNKLDTAIAIFGPDQRLRFHNAAYAELWPLDPEWLGSHPPDAEILDRLRNQRCIPEQANYREWRAKQLTAYTTIEPREDWWHLPDGRTLHVVCEQHPFGGVTYLYENVTDELALESRYNELIGVQRETLDNLEEGVALLGSDGRLKLYNPAFARYWQLDPEALDAQPHIEELAQHGSQLAADSSTWDEVRYSVTRLDAERKPVTGKIDVADRILQFVAVPLPDGNSLLTFADVSDSARMERALRDRADALEAADRLKNMFLSNVSYEIRTPLTSILGFAEGLQIGLAGPLTAKQQDYVRDIRRSSTDLKTIIDAIIDLTAIDAGALELKLEHVEVTSLLEAVAEKLANQIDERDLTLNIEVGADVNSFVADPKRVEQILSNLLSNAIGFSDRGATIRMGAKKTRGQLQLWVSDQGRGIEPEFQKQAFDRFQSRPIPGGHRGPGLGLAIVKSFVELHEGQVSLLSKINQGTTVLCTFPLDGPGSSQRTDVRKSA</sequence>
<dbReference type="GO" id="GO:0009927">
    <property type="term" value="F:histidine phosphotransfer kinase activity"/>
    <property type="evidence" value="ECO:0007669"/>
    <property type="project" value="TreeGrafter"/>
</dbReference>
<dbReference type="Pfam" id="PF02518">
    <property type="entry name" value="HATPase_c"/>
    <property type="match status" value="1"/>
</dbReference>
<dbReference type="EC" id="2.7.13.3" evidence="2"/>
<dbReference type="SUPFAM" id="SSF55785">
    <property type="entry name" value="PYP-like sensor domain (PAS domain)"/>
    <property type="match status" value="2"/>
</dbReference>
<reference evidence="9" key="1">
    <citation type="submission" date="2018-06" db="EMBL/GenBank/DDBJ databases">
        <title>Aestuariibacter litoralis strain KCTC 52945T.</title>
        <authorList>
            <person name="Li X."/>
            <person name="Salam N."/>
            <person name="Li J.-L."/>
            <person name="Chen Y.-M."/>
            <person name="Yang Z.-W."/>
            <person name="Zhang L.-Y."/>
            <person name="Han M.-X."/>
            <person name="Xiao M."/>
            <person name="Li W.-J."/>
        </authorList>
    </citation>
    <scope>NUCLEOTIDE SEQUENCE [LARGE SCALE GENOMIC DNA]</scope>
    <source>
        <strain evidence="9">KCTC 52945</strain>
    </source>
</reference>
<evidence type="ECO:0000313" key="9">
    <source>
        <dbReference type="Proteomes" id="UP000248795"/>
    </source>
</evidence>
<dbReference type="PRINTS" id="PR00344">
    <property type="entry name" value="BCTRLSENSOR"/>
</dbReference>
<keyword evidence="6" id="KW-0812">Transmembrane</keyword>
<dbReference type="GO" id="GO:0000155">
    <property type="term" value="F:phosphorelay sensor kinase activity"/>
    <property type="evidence" value="ECO:0007669"/>
    <property type="project" value="InterPro"/>
</dbReference>
<evidence type="ECO:0000256" key="1">
    <source>
        <dbReference type="ARBA" id="ARBA00000085"/>
    </source>
</evidence>
<dbReference type="InterPro" id="IPR005467">
    <property type="entry name" value="His_kinase_dom"/>
</dbReference>
<dbReference type="PROSITE" id="PS50109">
    <property type="entry name" value="HIS_KIN"/>
    <property type="match status" value="1"/>
</dbReference>
<evidence type="ECO:0000256" key="2">
    <source>
        <dbReference type="ARBA" id="ARBA00012438"/>
    </source>
</evidence>
<dbReference type="PANTHER" id="PTHR43047:SF72">
    <property type="entry name" value="OSMOSENSING HISTIDINE PROTEIN KINASE SLN1"/>
    <property type="match status" value="1"/>
</dbReference>
<dbReference type="InterPro" id="IPR003661">
    <property type="entry name" value="HisK_dim/P_dom"/>
</dbReference>
<organism evidence="8 9">
    <name type="scientific">Aestuariivirga litoralis</name>
    <dbReference type="NCBI Taxonomy" id="2650924"/>
    <lineage>
        <taxon>Bacteria</taxon>
        <taxon>Pseudomonadati</taxon>
        <taxon>Pseudomonadota</taxon>
        <taxon>Alphaproteobacteria</taxon>
        <taxon>Hyphomicrobiales</taxon>
        <taxon>Aestuariivirgaceae</taxon>
        <taxon>Aestuariivirga</taxon>
    </lineage>
</organism>
<dbReference type="SUPFAM" id="SSF47384">
    <property type="entry name" value="Homodimeric domain of signal transducing histidine kinase"/>
    <property type="match status" value="1"/>
</dbReference>
<keyword evidence="5 8" id="KW-0418">Kinase</keyword>
<accession>A0A2W2ALP9</accession>
<keyword evidence="4" id="KW-0808">Transferase</keyword>
<keyword evidence="6" id="KW-0472">Membrane</keyword>
<comment type="caution">
    <text evidence="8">The sequence shown here is derived from an EMBL/GenBank/DDBJ whole genome shotgun (WGS) entry which is preliminary data.</text>
</comment>
<dbReference type="AlphaFoldDB" id="A0A2W2ALP9"/>
<evidence type="ECO:0000256" key="6">
    <source>
        <dbReference type="SAM" id="Phobius"/>
    </source>
</evidence>
<dbReference type="InterPro" id="IPR036890">
    <property type="entry name" value="HATPase_C_sf"/>
</dbReference>
<gene>
    <name evidence="8" type="ORF">DK847_11725</name>
</gene>
<dbReference type="SMART" id="SM00388">
    <property type="entry name" value="HisKA"/>
    <property type="match status" value="1"/>
</dbReference>
<evidence type="ECO:0000313" key="8">
    <source>
        <dbReference type="EMBL" id="PZF76475.1"/>
    </source>
</evidence>
<dbReference type="Pfam" id="PF00512">
    <property type="entry name" value="HisKA"/>
    <property type="match status" value="1"/>
</dbReference>
<keyword evidence="3" id="KW-0597">Phosphoprotein</keyword>
<dbReference type="Pfam" id="PF12860">
    <property type="entry name" value="PAS_7"/>
    <property type="match status" value="2"/>
</dbReference>
<dbReference type="SMART" id="SM00387">
    <property type="entry name" value="HATPase_c"/>
    <property type="match status" value="1"/>
</dbReference>